<dbReference type="PANTHER" id="PTHR33908">
    <property type="entry name" value="MANNOSYLTRANSFERASE YKCB-RELATED"/>
    <property type="match status" value="1"/>
</dbReference>
<dbReference type="Pfam" id="PF13231">
    <property type="entry name" value="PMT_2"/>
    <property type="match status" value="1"/>
</dbReference>
<gene>
    <name evidence="10" type="ORF">Aple_052410</name>
</gene>
<feature type="transmembrane region" description="Helical" evidence="8">
    <location>
        <begin position="169"/>
        <end position="190"/>
    </location>
</feature>
<evidence type="ECO:0000256" key="8">
    <source>
        <dbReference type="SAM" id="Phobius"/>
    </source>
</evidence>
<dbReference type="GO" id="GO:0010041">
    <property type="term" value="P:response to iron(III) ion"/>
    <property type="evidence" value="ECO:0007669"/>
    <property type="project" value="TreeGrafter"/>
</dbReference>
<keyword evidence="7 8" id="KW-0472">Membrane</keyword>
<dbReference type="EMBL" id="BLAF01000030">
    <property type="protein sequence ID" value="GES22344.1"/>
    <property type="molecule type" value="Genomic_DNA"/>
</dbReference>
<keyword evidence="6 8" id="KW-1133">Transmembrane helix</keyword>
<dbReference type="PANTHER" id="PTHR33908:SF3">
    <property type="entry name" value="UNDECAPRENYL PHOSPHATE-ALPHA-4-AMINO-4-DEOXY-L-ARABINOSE ARABINOSYL TRANSFERASE"/>
    <property type="match status" value="1"/>
</dbReference>
<protein>
    <recommendedName>
        <fullName evidence="9">Glycosyltransferase RgtA/B/C/D-like domain-containing protein</fullName>
    </recommendedName>
</protein>
<reference evidence="10 11" key="1">
    <citation type="submission" date="2019-10" db="EMBL/GenBank/DDBJ databases">
        <title>Whole genome shotgun sequence of Acrocarpospora pleiomorpha NBRC 16267.</title>
        <authorList>
            <person name="Ichikawa N."/>
            <person name="Kimura A."/>
            <person name="Kitahashi Y."/>
            <person name="Komaki H."/>
            <person name="Oguchi A."/>
        </authorList>
    </citation>
    <scope>NUCLEOTIDE SEQUENCE [LARGE SCALE GENOMIC DNA]</scope>
    <source>
        <strain evidence="10 11">NBRC 16267</strain>
    </source>
</reference>
<accession>A0A5M3XM62</accession>
<dbReference type="RefSeq" id="WP_344316976.1">
    <property type="nucleotide sequence ID" value="NZ_BAAAHM010000015.1"/>
</dbReference>
<evidence type="ECO:0000256" key="6">
    <source>
        <dbReference type="ARBA" id="ARBA00022989"/>
    </source>
</evidence>
<evidence type="ECO:0000256" key="4">
    <source>
        <dbReference type="ARBA" id="ARBA00022679"/>
    </source>
</evidence>
<feature type="transmembrane region" description="Helical" evidence="8">
    <location>
        <begin position="325"/>
        <end position="342"/>
    </location>
</feature>
<keyword evidence="2" id="KW-1003">Cell membrane</keyword>
<comment type="caution">
    <text evidence="10">The sequence shown here is derived from an EMBL/GenBank/DDBJ whole genome shotgun (WGS) entry which is preliminary data.</text>
</comment>
<keyword evidence="4" id="KW-0808">Transferase</keyword>
<evidence type="ECO:0000259" key="9">
    <source>
        <dbReference type="Pfam" id="PF13231"/>
    </source>
</evidence>
<feature type="transmembrane region" description="Helical" evidence="8">
    <location>
        <begin position="56"/>
        <end position="77"/>
    </location>
</feature>
<evidence type="ECO:0000313" key="11">
    <source>
        <dbReference type="Proteomes" id="UP000377595"/>
    </source>
</evidence>
<dbReference type="Proteomes" id="UP000377595">
    <property type="component" value="Unassembled WGS sequence"/>
</dbReference>
<feature type="transmembrane region" description="Helical" evidence="8">
    <location>
        <begin position="141"/>
        <end position="157"/>
    </location>
</feature>
<keyword evidence="5 8" id="KW-0812">Transmembrane</keyword>
<feature type="transmembrane region" description="Helical" evidence="8">
    <location>
        <begin position="89"/>
        <end position="109"/>
    </location>
</feature>
<keyword evidence="11" id="KW-1185">Reference proteome</keyword>
<comment type="subcellular location">
    <subcellularLocation>
        <location evidence="1">Cell membrane</location>
        <topology evidence="1">Multi-pass membrane protein</topology>
    </subcellularLocation>
</comment>
<evidence type="ECO:0000256" key="3">
    <source>
        <dbReference type="ARBA" id="ARBA00022676"/>
    </source>
</evidence>
<organism evidence="10 11">
    <name type="scientific">Acrocarpospora pleiomorpha</name>
    <dbReference type="NCBI Taxonomy" id="90975"/>
    <lineage>
        <taxon>Bacteria</taxon>
        <taxon>Bacillati</taxon>
        <taxon>Actinomycetota</taxon>
        <taxon>Actinomycetes</taxon>
        <taxon>Streptosporangiales</taxon>
        <taxon>Streptosporangiaceae</taxon>
        <taxon>Acrocarpospora</taxon>
    </lineage>
</organism>
<evidence type="ECO:0000256" key="1">
    <source>
        <dbReference type="ARBA" id="ARBA00004651"/>
    </source>
</evidence>
<keyword evidence="3" id="KW-0328">Glycosyltransferase</keyword>
<feature type="transmembrane region" description="Helical" evidence="8">
    <location>
        <begin position="20"/>
        <end position="44"/>
    </location>
</feature>
<dbReference type="AlphaFoldDB" id="A0A5M3XM62"/>
<feature type="transmembrane region" description="Helical" evidence="8">
    <location>
        <begin position="277"/>
        <end position="296"/>
    </location>
</feature>
<evidence type="ECO:0000256" key="7">
    <source>
        <dbReference type="ARBA" id="ARBA00023136"/>
    </source>
</evidence>
<dbReference type="InterPro" id="IPR050297">
    <property type="entry name" value="LipidA_mod_glycosyltrf_83"/>
</dbReference>
<proteinExistence type="predicted"/>
<dbReference type="InterPro" id="IPR038731">
    <property type="entry name" value="RgtA/B/C-like"/>
</dbReference>
<sequence length="480" mass="50497">MVVLAVSPPQIVAGRRVASWPIVAAGVIAFAVTWAGSWVPSLWIDELATVSAADRSWRGLGLLVGNIDAALGPYYAFMHVWMKAGAAEWWLRLPSAIAIGVGAGLLAALGRRLGTPRAGLLAAAVFALLPSVAYHGQNARPYAIAAAAAVAAMWALSRAMDKPASRARWAAYALAVAVLGCAHLLALLVIPAHLAAVAFAPSRREVLPRMLGWLAAGALPGVALAVVAFGQRGAVAWITLPDAGTLSRVPLDLAGSWPAGCLLLGVALAAGRGTGPLWLWLAVPPLGLFAISYAVAPMYVDRYTFVAAPALALLAGLALDRFSRPAMAAALVLVLFLAWPAHQELRARDGHLDDYPAAVDLMRARSRPGDAMMFAHKSIREGFVYYGEGTLPDDVLRIGTARLDGLLTYPERTGITRALCGRERVWVLWRGAALDAVAPPAAAERVLAVERAGFTLQQAWPSTRFPGIGTALFTGKGTCE</sequence>
<dbReference type="GO" id="GO:0005886">
    <property type="term" value="C:plasma membrane"/>
    <property type="evidence" value="ECO:0007669"/>
    <property type="project" value="UniProtKB-SubCell"/>
</dbReference>
<feature type="transmembrane region" description="Helical" evidence="8">
    <location>
        <begin position="118"/>
        <end position="135"/>
    </location>
</feature>
<evidence type="ECO:0000256" key="5">
    <source>
        <dbReference type="ARBA" id="ARBA00022692"/>
    </source>
</evidence>
<feature type="transmembrane region" description="Helical" evidence="8">
    <location>
        <begin position="210"/>
        <end position="230"/>
    </location>
</feature>
<dbReference type="GO" id="GO:0009103">
    <property type="term" value="P:lipopolysaccharide biosynthetic process"/>
    <property type="evidence" value="ECO:0007669"/>
    <property type="project" value="UniProtKB-ARBA"/>
</dbReference>
<name>A0A5M3XM62_9ACTN</name>
<evidence type="ECO:0000256" key="2">
    <source>
        <dbReference type="ARBA" id="ARBA00022475"/>
    </source>
</evidence>
<evidence type="ECO:0000313" key="10">
    <source>
        <dbReference type="EMBL" id="GES22344.1"/>
    </source>
</evidence>
<dbReference type="GO" id="GO:0016763">
    <property type="term" value="F:pentosyltransferase activity"/>
    <property type="evidence" value="ECO:0007669"/>
    <property type="project" value="TreeGrafter"/>
</dbReference>
<feature type="domain" description="Glycosyltransferase RgtA/B/C/D-like" evidence="9">
    <location>
        <begin position="85"/>
        <end position="219"/>
    </location>
</feature>